<comment type="catalytic activity">
    <reaction evidence="28">
        <text>4-hydroxynonanal + NADP(+) = (E)-4-hydroxynon-2-enal + NADPH + H(+)</text>
        <dbReference type="Rhea" id="RHEA:64736"/>
        <dbReference type="ChEBI" id="CHEBI:15378"/>
        <dbReference type="ChEBI" id="CHEBI:57783"/>
        <dbReference type="ChEBI" id="CHEBI:58349"/>
        <dbReference type="ChEBI" id="CHEBI:58968"/>
        <dbReference type="ChEBI" id="CHEBI:156112"/>
    </reaction>
    <physiologicalReaction direction="right-to-left" evidence="28">
        <dbReference type="Rhea" id="RHEA:64738"/>
    </physiologicalReaction>
</comment>
<dbReference type="SMART" id="SM00829">
    <property type="entry name" value="PKS_ER"/>
    <property type="match status" value="1"/>
</dbReference>
<proteinExistence type="inferred from homology"/>
<evidence type="ECO:0000256" key="15">
    <source>
        <dbReference type="ARBA" id="ARBA00023278"/>
    </source>
</evidence>
<dbReference type="PANTHER" id="PTHR43205">
    <property type="entry name" value="PROSTAGLANDIN REDUCTASE"/>
    <property type="match status" value="1"/>
</dbReference>
<evidence type="ECO:0000256" key="18">
    <source>
        <dbReference type="ARBA" id="ARBA00032297"/>
    </source>
</evidence>
<feature type="domain" description="Enoyl reductase (ER)" evidence="35">
    <location>
        <begin position="14"/>
        <end position="334"/>
    </location>
</feature>
<dbReference type="InterPro" id="IPR014190">
    <property type="entry name" value="PTGR1"/>
</dbReference>
<keyword evidence="8" id="KW-0644">Prostaglandin metabolism</keyword>
<evidence type="ECO:0000256" key="9">
    <source>
        <dbReference type="ARBA" id="ARBA00022553"/>
    </source>
</evidence>
<accession>A0AAN9TRH1</accession>
<evidence type="ECO:0000256" key="31">
    <source>
        <dbReference type="ARBA" id="ARBA00049068"/>
    </source>
</evidence>
<keyword evidence="15" id="KW-0379">Hydroxylation</keyword>
<evidence type="ECO:0000256" key="11">
    <source>
        <dbReference type="ARBA" id="ARBA00022857"/>
    </source>
</evidence>
<dbReference type="EC" id="1.3.1.74" evidence="5"/>
<comment type="catalytic activity">
    <reaction evidence="24">
        <text>13,14-dihydro-15-oxo-prostaglandin F1alpha + NADP(+) = 15-oxoprostaglandin F1alpha + NADPH + H(+)</text>
        <dbReference type="Rhea" id="RHEA:50592"/>
        <dbReference type="ChEBI" id="CHEBI:15378"/>
        <dbReference type="ChEBI" id="CHEBI:57783"/>
        <dbReference type="ChEBI" id="CHEBI:58349"/>
        <dbReference type="ChEBI" id="CHEBI:79072"/>
        <dbReference type="ChEBI" id="CHEBI:133411"/>
    </reaction>
    <physiologicalReaction direction="right-to-left" evidence="24">
        <dbReference type="Rhea" id="RHEA:50594"/>
    </physiologicalReaction>
</comment>
<comment type="subunit">
    <text evidence="3">Monomer or homodimer.</text>
</comment>
<comment type="catalytic activity">
    <reaction evidence="31">
        <text>(5S,12S)-dihydroxy-(6E,10E,12E,14Z)-eicosatetraenoate + NADP(+) = 12-oxo-(5S)-hydroxy-(6E,8E,10E,14Z)-eicosatetraenoate + NADPH + H(+)</text>
        <dbReference type="Rhea" id="RHEA:51212"/>
        <dbReference type="ChEBI" id="CHEBI:15378"/>
        <dbReference type="ChEBI" id="CHEBI:57783"/>
        <dbReference type="ChEBI" id="CHEBI:58349"/>
        <dbReference type="ChEBI" id="CHEBI:133974"/>
        <dbReference type="ChEBI" id="CHEBI:133975"/>
    </reaction>
    <physiologicalReaction direction="left-to-right" evidence="31">
        <dbReference type="Rhea" id="RHEA:51213"/>
    </physiologicalReaction>
</comment>
<dbReference type="InterPro" id="IPR036291">
    <property type="entry name" value="NAD(P)-bd_dom_sf"/>
</dbReference>
<dbReference type="GO" id="GO:0047522">
    <property type="term" value="F:15-oxoprostaglandin 13-reductase [NAD(P)+] activity"/>
    <property type="evidence" value="ECO:0007669"/>
    <property type="project" value="UniProtKB-EC"/>
</dbReference>
<keyword evidence="7" id="KW-0963">Cytoplasm</keyword>
<evidence type="ECO:0000256" key="4">
    <source>
        <dbReference type="ARBA" id="ARBA00011981"/>
    </source>
</evidence>
<dbReference type="CDD" id="cd08294">
    <property type="entry name" value="leukotriene_B4_DH_like"/>
    <property type="match status" value="1"/>
</dbReference>
<evidence type="ECO:0000256" key="16">
    <source>
        <dbReference type="ARBA" id="ARBA00031851"/>
    </source>
</evidence>
<dbReference type="EMBL" id="JBBCAQ010000007">
    <property type="protein sequence ID" value="KAK7602876.1"/>
    <property type="molecule type" value="Genomic_DNA"/>
</dbReference>
<comment type="catalytic activity">
    <reaction evidence="29">
        <text>20-hydroxy-leukotriene B4 + NADP(+) = 12-oxo-20-hydroxy-leukotriene B4 + NADPH + H(+)</text>
        <dbReference type="Rhea" id="RHEA:51208"/>
        <dbReference type="ChEBI" id="CHEBI:15378"/>
        <dbReference type="ChEBI" id="CHEBI:57460"/>
        <dbReference type="ChEBI" id="CHEBI:57783"/>
        <dbReference type="ChEBI" id="CHEBI:58349"/>
        <dbReference type="ChEBI" id="CHEBI:133346"/>
    </reaction>
    <physiologicalReaction direction="left-to-right" evidence="29">
        <dbReference type="Rhea" id="RHEA:51209"/>
    </physiologicalReaction>
</comment>
<comment type="caution">
    <text evidence="36">The sequence shown here is derived from an EMBL/GenBank/DDBJ whole genome shotgun (WGS) entry which is preliminary data.</text>
</comment>
<evidence type="ECO:0000256" key="29">
    <source>
        <dbReference type="ARBA" id="ARBA00048591"/>
    </source>
</evidence>
<dbReference type="Gene3D" id="3.40.50.720">
    <property type="entry name" value="NAD(P)-binding Rossmann-like Domain"/>
    <property type="match status" value="1"/>
</dbReference>
<evidence type="ECO:0000256" key="26">
    <source>
        <dbReference type="ARBA" id="ARBA00048066"/>
    </source>
</evidence>
<reference evidence="36 37" key="1">
    <citation type="submission" date="2024-03" db="EMBL/GenBank/DDBJ databases">
        <title>Adaptation during the transition from Ophiocordyceps entomopathogen to insect associate is accompanied by gene loss and intensified selection.</title>
        <authorList>
            <person name="Ward C.M."/>
            <person name="Onetto C.A."/>
            <person name="Borneman A.R."/>
        </authorList>
    </citation>
    <scope>NUCLEOTIDE SEQUENCE [LARGE SCALE GENOMIC DNA]</scope>
    <source>
        <strain evidence="36">AWRI1</strain>
        <tissue evidence="36">Single Adult Female</tissue>
    </source>
</reference>
<dbReference type="AlphaFoldDB" id="A0AAN9TRH1"/>
<evidence type="ECO:0000256" key="3">
    <source>
        <dbReference type="ARBA" id="ARBA00011852"/>
    </source>
</evidence>
<comment type="catalytic activity">
    <reaction evidence="25">
        <text>dodecanal + NADP(+) = (2E)-dodecenal + NADPH + H(+)</text>
        <dbReference type="Rhea" id="RHEA:50784"/>
        <dbReference type="ChEBI" id="CHEBI:15378"/>
        <dbReference type="ChEBI" id="CHEBI:27836"/>
        <dbReference type="ChEBI" id="CHEBI:57783"/>
        <dbReference type="ChEBI" id="CHEBI:58349"/>
        <dbReference type="ChEBI" id="CHEBI:133741"/>
    </reaction>
    <physiologicalReaction direction="right-to-left" evidence="25">
        <dbReference type="Rhea" id="RHEA:50786"/>
    </physiologicalReaction>
</comment>
<keyword evidence="37" id="KW-1185">Reference proteome</keyword>
<evidence type="ECO:0000259" key="35">
    <source>
        <dbReference type="SMART" id="SM00829"/>
    </source>
</evidence>
<evidence type="ECO:0000256" key="32">
    <source>
        <dbReference type="ARBA" id="ARBA00049070"/>
    </source>
</evidence>
<comment type="catalytic activity">
    <reaction evidence="34">
        <text>hexanal + NADP(+) = (E)-hex-2-enal + NADPH + H(+)</text>
        <dbReference type="Rhea" id="RHEA:50776"/>
        <dbReference type="ChEBI" id="CHEBI:15378"/>
        <dbReference type="ChEBI" id="CHEBI:28913"/>
        <dbReference type="ChEBI" id="CHEBI:57783"/>
        <dbReference type="ChEBI" id="CHEBI:58349"/>
        <dbReference type="ChEBI" id="CHEBI:88528"/>
    </reaction>
    <physiologicalReaction direction="right-to-left" evidence="34">
        <dbReference type="Rhea" id="RHEA:50778"/>
    </physiologicalReaction>
</comment>
<evidence type="ECO:0000256" key="33">
    <source>
        <dbReference type="ARBA" id="ARBA00049179"/>
    </source>
</evidence>
<evidence type="ECO:0000256" key="30">
    <source>
        <dbReference type="ARBA" id="ARBA00048953"/>
    </source>
</evidence>
<dbReference type="SUPFAM" id="SSF51735">
    <property type="entry name" value="NAD(P)-binding Rossmann-fold domains"/>
    <property type="match status" value="1"/>
</dbReference>
<evidence type="ECO:0000256" key="8">
    <source>
        <dbReference type="ARBA" id="ARBA00022501"/>
    </source>
</evidence>
<protein>
    <recommendedName>
        <fullName evidence="6">Prostaglandin reductase 1</fullName>
        <ecNumber evidence="4">1.3.1.48</ecNumber>
        <ecNumber evidence="5">1.3.1.74</ecNumber>
    </recommendedName>
    <alternativeName>
        <fullName evidence="19">15-oxoprostaglandin 13-reductase</fullName>
    </alternativeName>
    <alternativeName>
        <fullName evidence="17">Dithiolethione-inducible gene 1 protein</fullName>
    </alternativeName>
    <alternativeName>
        <fullName evidence="16">Leukotriene B4 12-hydroxydehydrogenase</fullName>
    </alternativeName>
    <alternativeName>
        <fullName evidence="18">NAD(P)H-dependent alkenal/one oxidoreductase</fullName>
    </alternativeName>
</protein>
<evidence type="ECO:0000256" key="2">
    <source>
        <dbReference type="ARBA" id="ARBA00010460"/>
    </source>
</evidence>
<evidence type="ECO:0000256" key="1">
    <source>
        <dbReference type="ARBA" id="ARBA00004496"/>
    </source>
</evidence>
<dbReference type="GO" id="GO:0006693">
    <property type="term" value="P:prostaglandin metabolic process"/>
    <property type="evidence" value="ECO:0007669"/>
    <property type="project" value="UniProtKB-KW"/>
</dbReference>
<dbReference type="Proteomes" id="UP001367676">
    <property type="component" value="Unassembled WGS sequence"/>
</dbReference>
<comment type="subcellular location">
    <subcellularLocation>
        <location evidence="1">Cytoplasm</location>
    </subcellularLocation>
</comment>
<evidence type="ECO:0000256" key="12">
    <source>
        <dbReference type="ARBA" id="ARBA00022990"/>
    </source>
</evidence>
<dbReference type="SUPFAM" id="SSF50129">
    <property type="entry name" value="GroES-like"/>
    <property type="match status" value="1"/>
</dbReference>
<dbReference type="GO" id="GO:0032440">
    <property type="term" value="F:2-alkenal reductase [NAD(P)H] activity"/>
    <property type="evidence" value="ECO:0007669"/>
    <property type="project" value="UniProtKB-EC"/>
</dbReference>
<evidence type="ECO:0000256" key="20">
    <source>
        <dbReference type="ARBA" id="ARBA00047461"/>
    </source>
</evidence>
<evidence type="ECO:0000313" key="37">
    <source>
        <dbReference type="Proteomes" id="UP001367676"/>
    </source>
</evidence>
<evidence type="ECO:0000256" key="22">
    <source>
        <dbReference type="ARBA" id="ARBA00047742"/>
    </source>
</evidence>
<gene>
    <name evidence="36" type="ORF">V9T40_006850</name>
</gene>
<comment type="catalytic activity">
    <reaction evidence="22">
        <text>pentan-2-one + NADP(+) = (E)-pent-3-en-2-one + NADPH + H(+)</text>
        <dbReference type="Rhea" id="RHEA:50788"/>
        <dbReference type="ChEBI" id="CHEBI:15378"/>
        <dbReference type="ChEBI" id="CHEBI:16472"/>
        <dbReference type="ChEBI" id="CHEBI:57783"/>
        <dbReference type="ChEBI" id="CHEBI:58349"/>
        <dbReference type="ChEBI" id="CHEBI:145276"/>
    </reaction>
    <physiologicalReaction direction="right-to-left" evidence="22">
        <dbReference type="Rhea" id="RHEA:50790"/>
    </physiologicalReaction>
</comment>
<dbReference type="PANTHER" id="PTHR43205:SF7">
    <property type="entry name" value="PROSTAGLANDIN REDUCTASE 1"/>
    <property type="match status" value="1"/>
</dbReference>
<comment type="catalytic activity">
    <reaction evidence="27">
        <text>13,14-dihydro-15-oxo-PGF2alpha + NADP(+) = 15-oxoprostaglandin F2alpha + NADPH + H(+)</text>
        <dbReference type="Rhea" id="RHEA:50588"/>
        <dbReference type="ChEBI" id="CHEBI:15378"/>
        <dbReference type="ChEBI" id="CHEBI:57783"/>
        <dbReference type="ChEBI" id="CHEBI:58349"/>
        <dbReference type="ChEBI" id="CHEBI:133374"/>
        <dbReference type="ChEBI" id="CHEBI:133409"/>
    </reaction>
    <physiologicalReaction direction="right-to-left" evidence="27">
        <dbReference type="Rhea" id="RHEA:50590"/>
    </physiologicalReaction>
</comment>
<sequence length="336" mass="36611">MQTKKFVLVQHFGGLPKPSDFKIVEETLPALKNGEILTEAIYISVDPYIRAYSVRMSPGDTITAFQVAKVLESKHPDYKPDDVIVGSFGWRTRVITAPDGQSKEIVSAKPYKLPDLGGLPLSLGLGILGMPGCTAYFGFLELCDPKPGHIVVVSGAAGAVGSHVAQIAKHIGCIVIGITGSDEKVKYLLDELKLDAAFNYKKSDLATSIASIAPKGIDSYFDNVGGEISSIVMYQMKQLGRVAVCGSISSYNADARSLPKVPILQPAIVMKELIVQGFIVLRWANRFDESIIQNLKWIKEGWLKYREKVFNGFESLPECFIDMLQGGNIGKAVVKL</sequence>
<comment type="catalytic activity">
    <reaction evidence="32">
        <text>13,14-dihydro-15-oxo-prostaglandin E1 + NADP(+) = 15-oxoprostaglandin E1 + NADPH + H(+)</text>
        <dbReference type="Rhea" id="RHEA:50584"/>
        <dbReference type="ChEBI" id="CHEBI:15378"/>
        <dbReference type="ChEBI" id="CHEBI:57401"/>
        <dbReference type="ChEBI" id="CHEBI:57783"/>
        <dbReference type="ChEBI" id="CHEBI:58349"/>
        <dbReference type="ChEBI" id="CHEBI:133408"/>
    </reaction>
    <physiologicalReaction direction="right-to-left" evidence="32">
        <dbReference type="Rhea" id="RHEA:50586"/>
    </physiologicalReaction>
</comment>
<dbReference type="InterPro" id="IPR041694">
    <property type="entry name" value="ADH_N_2"/>
</dbReference>
<comment type="similarity">
    <text evidence="2">Belongs to the NADP-dependent oxidoreductase L4BD family.</text>
</comment>
<keyword evidence="10" id="KW-0276">Fatty acid metabolism</keyword>
<evidence type="ECO:0000256" key="28">
    <source>
        <dbReference type="ARBA" id="ARBA00048387"/>
    </source>
</evidence>
<dbReference type="GO" id="GO:0005737">
    <property type="term" value="C:cytoplasm"/>
    <property type="evidence" value="ECO:0007669"/>
    <property type="project" value="UniProtKB-SubCell"/>
</dbReference>
<comment type="catalytic activity">
    <reaction evidence="33">
        <text>an n-alkanal + NADP(+) = an alk-2-enal + NADPH + H(+)</text>
        <dbReference type="Rhea" id="RHEA:13737"/>
        <dbReference type="ChEBI" id="CHEBI:12834"/>
        <dbReference type="ChEBI" id="CHEBI:13757"/>
        <dbReference type="ChEBI" id="CHEBI:15378"/>
        <dbReference type="ChEBI" id="CHEBI:57783"/>
        <dbReference type="ChEBI" id="CHEBI:58349"/>
        <dbReference type="EC" id="1.3.1.74"/>
    </reaction>
    <physiologicalReaction direction="right-to-left" evidence="33">
        <dbReference type="Rhea" id="RHEA:13739"/>
    </physiologicalReaction>
</comment>
<keyword evidence="11" id="KW-0521">NADP</keyword>
<dbReference type="InterPro" id="IPR011032">
    <property type="entry name" value="GroES-like_sf"/>
</dbReference>
<dbReference type="Pfam" id="PF00107">
    <property type="entry name" value="ADH_zinc_N"/>
    <property type="match status" value="1"/>
</dbReference>
<keyword evidence="12" id="KW-0007">Acetylation</keyword>
<name>A0AAN9TRH1_9HEMI</name>
<evidence type="ECO:0000313" key="36">
    <source>
        <dbReference type="EMBL" id="KAK7602876.1"/>
    </source>
</evidence>
<dbReference type="Pfam" id="PF16884">
    <property type="entry name" value="ADH_N_2"/>
    <property type="match status" value="1"/>
</dbReference>
<keyword evidence="9" id="KW-0597">Phosphoprotein</keyword>
<evidence type="ECO:0000256" key="21">
    <source>
        <dbReference type="ARBA" id="ARBA00047617"/>
    </source>
</evidence>
<evidence type="ECO:0000256" key="27">
    <source>
        <dbReference type="ARBA" id="ARBA00048290"/>
    </source>
</evidence>
<keyword evidence="14" id="KW-0443">Lipid metabolism</keyword>
<keyword evidence="13" id="KW-0560">Oxidoreductase</keyword>
<evidence type="ECO:0000256" key="25">
    <source>
        <dbReference type="ARBA" id="ARBA00047903"/>
    </source>
</evidence>
<evidence type="ECO:0000256" key="7">
    <source>
        <dbReference type="ARBA" id="ARBA00022490"/>
    </source>
</evidence>
<evidence type="ECO:0000256" key="23">
    <source>
        <dbReference type="ARBA" id="ARBA00047871"/>
    </source>
</evidence>
<comment type="catalytic activity">
    <reaction evidence="21">
        <text>decanal + NADP(+) = (2E)-decenal + NADPH + H(+)</text>
        <dbReference type="Rhea" id="RHEA:50612"/>
        <dbReference type="ChEBI" id="CHEBI:15378"/>
        <dbReference type="ChEBI" id="CHEBI:31457"/>
        <dbReference type="ChEBI" id="CHEBI:57783"/>
        <dbReference type="ChEBI" id="CHEBI:58349"/>
        <dbReference type="ChEBI" id="CHEBI:133455"/>
    </reaction>
    <physiologicalReaction direction="right-to-left" evidence="21">
        <dbReference type="Rhea" id="RHEA:50614"/>
    </physiologicalReaction>
</comment>
<dbReference type="EC" id="1.3.1.48" evidence="4"/>
<evidence type="ECO:0000256" key="24">
    <source>
        <dbReference type="ARBA" id="ARBA00047878"/>
    </source>
</evidence>
<comment type="catalytic activity">
    <reaction evidence="23">
        <text>leukotriene B4 + NADP(+) = 12-oxo-leukotriene B4 + NADPH + H(+)</text>
        <dbReference type="Rhea" id="RHEA:50608"/>
        <dbReference type="ChEBI" id="CHEBI:15378"/>
        <dbReference type="ChEBI" id="CHEBI:57461"/>
        <dbReference type="ChEBI" id="CHEBI:57783"/>
        <dbReference type="ChEBI" id="CHEBI:58349"/>
        <dbReference type="ChEBI" id="CHEBI:133309"/>
    </reaction>
    <physiologicalReaction direction="left-to-right" evidence="23">
        <dbReference type="Rhea" id="RHEA:50609"/>
    </physiologicalReaction>
</comment>
<comment type="catalytic activity">
    <reaction evidence="30">
        <text>6-trans-leukotriene B4 + NADP(+) = 12-oxo-(5S)-hydroxy-(6E,8E,10E,14Z)-eicosatetraenoate + NADPH + H(+)</text>
        <dbReference type="Rhea" id="RHEA:51204"/>
        <dbReference type="ChEBI" id="CHEBI:15378"/>
        <dbReference type="ChEBI" id="CHEBI:57783"/>
        <dbReference type="ChEBI" id="CHEBI:58349"/>
        <dbReference type="ChEBI" id="CHEBI:90723"/>
        <dbReference type="ChEBI" id="CHEBI:133974"/>
    </reaction>
    <physiologicalReaction direction="left-to-right" evidence="30">
        <dbReference type="Rhea" id="RHEA:51205"/>
    </physiologicalReaction>
</comment>
<evidence type="ECO:0000256" key="6">
    <source>
        <dbReference type="ARBA" id="ARBA00020651"/>
    </source>
</evidence>
<evidence type="ECO:0000256" key="5">
    <source>
        <dbReference type="ARBA" id="ARBA00012410"/>
    </source>
</evidence>
<comment type="catalytic activity">
    <reaction evidence="26">
        <text>nonan-2-one + NADP(+) = (3E)-nonen-2-one + NADPH + H(+)</text>
        <dbReference type="Rhea" id="RHEA:50616"/>
        <dbReference type="ChEBI" id="CHEBI:15378"/>
        <dbReference type="ChEBI" id="CHEBI:57783"/>
        <dbReference type="ChEBI" id="CHEBI:58349"/>
        <dbReference type="ChEBI" id="CHEBI:77927"/>
        <dbReference type="ChEBI" id="CHEBI:133457"/>
    </reaction>
    <physiologicalReaction direction="right-to-left" evidence="26">
        <dbReference type="Rhea" id="RHEA:50618"/>
    </physiologicalReaction>
</comment>
<evidence type="ECO:0000256" key="34">
    <source>
        <dbReference type="ARBA" id="ARBA00049368"/>
    </source>
</evidence>
<dbReference type="Gene3D" id="3.90.180.10">
    <property type="entry name" value="Medium-chain alcohol dehydrogenases, catalytic domain"/>
    <property type="match status" value="1"/>
</dbReference>
<evidence type="ECO:0000256" key="10">
    <source>
        <dbReference type="ARBA" id="ARBA00022832"/>
    </source>
</evidence>
<evidence type="ECO:0000256" key="14">
    <source>
        <dbReference type="ARBA" id="ARBA00023098"/>
    </source>
</evidence>
<dbReference type="InterPro" id="IPR013149">
    <property type="entry name" value="ADH-like_C"/>
</dbReference>
<dbReference type="FunFam" id="3.40.50.720:FF:000121">
    <property type="entry name" value="Prostaglandin reductase 2"/>
    <property type="match status" value="1"/>
</dbReference>
<evidence type="ECO:0000256" key="17">
    <source>
        <dbReference type="ARBA" id="ARBA00032255"/>
    </source>
</evidence>
<comment type="catalytic activity">
    <reaction evidence="20">
        <text>octanal + NADP(+) = (2E)-octenal + NADPH + H(+)</text>
        <dbReference type="Rhea" id="RHEA:50780"/>
        <dbReference type="ChEBI" id="CHEBI:15378"/>
        <dbReference type="ChEBI" id="CHEBI:17935"/>
        <dbReference type="ChEBI" id="CHEBI:57783"/>
        <dbReference type="ChEBI" id="CHEBI:58349"/>
        <dbReference type="ChEBI" id="CHEBI:61748"/>
    </reaction>
    <physiologicalReaction direction="right-to-left" evidence="20">
        <dbReference type="Rhea" id="RHEA:50782"/>
    </physiologicalReaction>
</comment>
<evidence type="ECO:0000256" key="19">
    <source>
        <dbReference type="ARBA" id="ARBA00033119"/>
    </source>
</evidence>
<evidence type="ECO:0000256" key="13">
    <source>
        <dbReference type="ARBA" id="ARBA00023002"/>
    </source>
</evidence>
<dbReference type="InterPro" id="IPR045010">
    <property type="entry name" value="MDR_fam"/>
</dbReference>
<organism evidence="36 37">
    <name type="scientific">Parthenolecanium corni</name>
    <dbReference type="NCBI Taxonomy" id="536013"/>
    <lineage>
        <taxon>Eukaryota</taxon>
        <taxon>Metazoa</taxon>
        <taxon>Ecdysozoa</taxon>
        <taxon>Arthropoda</taxon>
        <taxon>Hexapoda</taxon>
        <taxon>Insecta</taxon>
        <taxon>Pterygota</taxon>
        <taxon>Neoptera</taxon>
        <taxon>Paraneoptera</taxon>
        <taxon>Hemiptera</taxon>
        <taxon>Sternorrhyncha</taxon>
        <taxon>Coccoidea</taxon>
        <taxon>Coccidae</taxon>
        <taxon>Parthenolecanium</taxon>
    </lineage>
</organism>
<dbReference type="InterPro" id="IPR020843">
    <property type="entry name" value="ER"/>
</dbReference>